<dbReference type="RefSeq" id="WP_096356881.1">
    <property type="nucleotide sequence ID" value="NZ_AP017313.1"/>
</dbReference>
<name>A0A839S8M2_9SPHI</name>
<organism evidence="2 3">
    <name type="scientific">Mucilaginibacter gotjawali</name>
    <dbReference type="NCBI Taxonomy" id="1550579"/>
    <lineage>
        <taxon>Bacteria</taxon>
        <taxon>Pseudomonadati</taxon>
        <taxon>Bacteroidota</taxon>
        <taxon>Sphingobacteriia</taxon>
        <taxon>Sphingobacteriales</taxon>
        <taxon>Sphingobacteriaceae</taxon>
        <taxon>Mucilaginibacter</taxon>
    </lineage>
</organism>
<evidence type="ECO:0000313" key="3">
    <source>
        <dbReference type="Proteomes" id="UP000539265"/>
    </source>
</evidence>
<dbReference type="EMBL" id="JACHWX010000002">
    <property type="protein sequence ID" value="MBB3054481.1"/>
    <property type="molecule type" value="Genomic_DNA"/>
</dbReference>
<evidence type="ECO:0008006" key="4">
    <source>
        <dbReference type="Google" id="ProtNLM"/>
    </source>
</evidence>
<reference evidence="2" key="1">
    <citation type="submission" date="2020-08" db="EMBL/GenBank/DDBJ databases">
        <title>Genomic Encyclopedia of Type Strains, Phase III (KMG-III): the genomes of soil and plant-associated and newly described type strains.</title>
        <authorList>
            <person name="Whitman W."/>
        </authorList>
    </citation>
    <scope>NUCLEOTIDE SEQUENCE [LARGE SCALE GENOMIC DNA]</scope>
    <source>
        <strain evidence="2">CECT 8628</strain>
    </source>
</reference>
<dbReference type="AlphaFoldDB" id="A0A839S8M2"/>
<dbReference type="Proteomes" id="UP000539265">
    <property type="component" value="Unassembled WGS sequence"/>
</dbReference>
<proteinExistence type="predicted"/>
<sequence>MATFIPSKKTYAFNFKFLFLFFLLAACSCKLLAQAQLPDSAINQAKITAQTGVKPSYPKVVGYLSFIFPLVTVSTSTTHNFNGTTSVGFPVGINVLYSDKFGFSYEITPTIKAGGGTSKTSNILFDPGTMFRFQHGFTIITRLAFETQGRYGFTPVFNQVYLRSKDVNYFVALSTPVRFGNSLAASVGLNLQIGFIFN</sequence>
<keyword evidence="3" id="KW-1185">Reference proteome</keyword>
<dbReference type="OrthoDB" id="662468at2"/>
<feature type="signal peptide" evidence="1">
    <location>
        <begin position="1"/>
        <end position="35"/>
    </location>
</feature>
<evidence type="ECO:0000256" key="1">
    <source>
        <dbReference type="SAM" id="SignalP"/>
    </source>
</evidence>
<feature type="chain" id="PRO_5032396850" description="Outer membrane protein beta-barrel domain-containing protein" evidence="1">
    <location>
        <begin position="36"/>
        <end position="198"/>
    </location>
</feature>
<protein>
    <recommendedName>
        <fullName evidence="4">Outer membrane protein beta-barrel domain-containing protein</fullName>
    </recommendedName>
</protein>
<gene>
    <name evidence="2" type="ORF">FHS11_000891</name>
</gene>
<comment type="caution">
    <text evidence="2">The sequence shown here is derived from an EMBL/GenBank/DDBJ whole genome shotgun (WGS) entry which is preliminary data.</text>
</comment>
<keyword evidence="1" id="KW-0732">Signal</keyword>
<evidence type="ECO:0000313" key="2">
    <source>
        <dbReference type="EMBL" id="MBB3054481.1"/>
    </source>
</evidence>
<accession>A0A839S8M2</accession>